<feature type="binding site" evidence="6">
    <location>
        <position position="149"/>
    </location>
    <ligand>
        <name>Zn(2+)</name>
        <dbReference type="ChEBI" id="CHEBI:29105"/>
    </ligand>
</feature>
<gene>
    <name evidence="8" type="ORF">EDC64_12066</name>
</gene>
<dbReference type="InterPro" id="IPR001765">
    <property type="entry name" value="Carbonic_anhydrase"/>
</dbReference>
<dbReference type="Gene3D" id="3.40.1050.10">
    <property type="entry name" value="Carbonic anhydrase"/>
    <property type="match status" value="1"/>
</dbReference>
<dbReference type="PROSITE" id="PS00704">
    <property type="entry name" value="PROK_CO2_ANHYDRASE_1"/>
    <property type="match status" value="1"/>
</dbReference>
<evidence type="ECO:0000256" key="1">
    <source>
        <dbReference type="ARBA" id="ARBA00006217"/>
    </source>
</evidence>
<dbReference type="Proteomes" id="UP000294664">
    <property type="component" value="Unassembled WGS sequence"/>
</dbReference>
<keyword evidence="3 6" id="KW-0862">Zinc</keyword>
<evidence type="ECO:0000313" key="8">
    <source>
        <dbReference type="EMBL" id="TCT00978.1"/>
    </source>
</evidence>
<dbReference type="SMART" id="SM00947">
    <property type="entry name" value="Pro_CA"/>
    <property type="match status" value="1"/>
</dbReference>
<evidence type="ECO:0000256" key="5">
    <source>
        <dbReference type="ARBA" id="ARBA00048348"/>
    </source>
</evidence>
<protein>
    <recommendedName>
        <fullName evidence="2 7">Carbonic anhydrase</fullName>
        <ecNumber evidence="2 7">4.2.1.1</ecNumber>
    </recommendedName>
    <alternativeName>
        <fullName evidence="7">Carbonate dehydratase</fullName>
    </alternativeName>
</protein>
<dbReference type="EC" id="4.2.1.1" evidence="2 7"/>
<proteinExistence type="inferred from homology"/>
<feature type="binding site" evidence="6">
    <location>
        <position position="152"/>
    </location>
    <ligand>
        <name>Zn(2+)</name>
        <dbReference type="ChEBI" id="CHEBI:29105"/>
    </ligand>
</feature>
<evidence type="ECO:0000256" key="3">
    <source>
        <dbReference type="ARBA" id="ARBA00022833"/>
    </source>
</evidence>
<dbReference type="GO" id="GO:0015976">
    <property type="term" value="P:carbon utilization"/>
    <property type="evidence" value="ECO:0007669"/>
    <property type="project" value="InterPro"/>
</dbReference>
<dbReference type="Pfam" id="PF00484">
    <property type="entry name" value="Pro_CA"/>
    <property type="match status" value="1"/>
</dbReference>
<dbReference type="PROSITE" id="PS00705">
    <property type="entry name" value="PROK_CO2_ANHYDRASE_2"/>
    <property type="match status" value="1"/>
</dbReference>
<dbReference type="GO" id="GO:0004089">
    <property type="term" value="F:carbonate dehydratase activity"/>
    <property type="evidence" value="ECO:0007669"/>
    <property type="project" value="UniProtKB-UniRule"/>
</dbReference>
<feature type="binding site" evidence="6">
    <location>
        <position position="98"/>
    </location>
    <ligand>
        <name>Zn(2+)</name>
        <dbReference type="ChEBI" id="CHEBI:29105"/>
    </ligand>
</feature>
<name>A0A4V6NZF3_9HYPH</name>
<dbReference type="RefSeq" id="WP_132035790.1">
    <property type="nucleotide sequence ID" value="NZ_SMAI01000020.1"/>
</dbReference>
<reference evidence="8 9" key="1">
    <citation type="submission" date="2019-03" db="EMBL/GenBank/DDBJ databases">
        <title>Genomic Encyclopedia of Type Strains, Phase IV (KMG-IV): sequencing the most valuable type-strain genomes for metagenomic binning, comparative biology and taxonomic classification.</title>
        <authorList>
            <person name="Goeker M."/>
        </authorList>
    </citation>
    <scope>NUCLEOTIDE SEQUENCE [LARGE SCALE GENOMIC DNA]</scope>
    <source>
        <strain evidence="8 9">DSM 9035</strain>
    </source>
</reference>
<dbReference type="EMBL" id="SMAI01000020">
    <property type="protein sequence ID" value="TCT00978.1"/>
    <property type="molecule type" value="Genomic_DNA"/>
</dbReference>
<keyword evidence="6" id="KW-0479">Metal-binding</keyword>
<comment type="similarity">
    <text evidence="1 7">Belongs to the beta-class carbonic anhydrase family.</text>
</comment>
<dbReference type="PANTHER" id="PTHR11002:SF79">
    <property type="entry name" value="CARBONIC ANHYDRASE 2"/>
    <property type="match status" value="1"/>
</dbReference>
<dbReference type="OrthoDB" id="9797527at2"/>
<accession>A0A4V6NZF3</accession>
<organism evidence="8 9">
    <name type="scientific">Aquabacter spiritensis</name>
    <dbReference type="NCBI Taxonomy" id="933073"/>
    <lineage>
        <taxon>Bacteria</taxon>
        <taxon>Pseudomonadati</taxon>
        <taxon>Pseudomonadota</taxon>
        <taxon>Alphaproteobacteria</taxon>
        <taxon>Hyphomicrobiales</taxon>
        <taxon>Xanthobacteraceae</taxon>
        <taxon>Aquabacter</taxon>
    </lineage>
</organism>
<comment type="function">
    <text evidence="7">Reversible hydration of carbon dioxide.</text>
</comment>
<comment type="caution">
    <text evidence="8">The sequence shown here is derived from an EMBL/GenBank/DDBJ whole genome shotgun (WGS) entry which is preliminary data.</text>
</comment>
<evidence type="ECO:0000256" key="2">
    <source>
        <dbReference type="ARBA" id="ARBA00012925"/>
    </source>
</evidence>
<dbReference type="SUPFAM" id="SSF53056">
    <property type="entry name" value="beta-carbonic anhydrase, cab"/>
    <property type="match status" value="1"/>
</dbReference>
<evidence type="ECO:0000256" key="4">
    <source>
        <dbReference type="ARBA" id="ARBA00023239"/>
    </source>
</evidence>
<evidence type="ECO:0000256" key="6">
    <source>
        <dbReference type="PIRSR" id="PIRSR601765-1"/>
    </source>
</evidence>
<dbReference type="InterPro" id="IPR036874">
    <property type="entry name" value="Carbonic_anhydrase_sf"/>
</dbReference>
<comment type="cofactor">
    <cofactor evidence="6">
        <name>Zn(2+)</name>
        <dbReference type="ChEBI" id="CHEBI:29105"/>
    </cofactor>
    <text evidence="6">Binds 1 zinc ion per subunit.</text>
</comment>
<dbReference type="AlphaFoldDB" id="A0A4V6NZF3"/>
<dbReference type="InterPro" id="IPR015892">
    <property type="entry name" value="Carbonic_anhydrase_CS"/>
</dbReference>
<evidence type="ECO:0000256" key="7">
    <source>
        <dbReference type="RuleBase" id="RU003956"/>
    </source>
</evidence>
<evidence type="ECO:0000313" key="9">
    <source>
        <dbReference type="Proteomes" id="UP000294664"/>
    </source>
</evidence>
<sequence>MCDCRQNRGHVLSRRSLVLGGATLLTLTCGGRPLRALPLPAEARSAPNDIGGDEALARLMAGNARYQADLPGPTCLSACRAAIATRQYPIAAMVCCSDSRVAPELVFDQDGGQIFVVRVAGNIVDTDGIASLEYAVRELNVPLLLVVGHARCGAVTAAVNVVRDKIEVPGHLTSLVNQIRPAVDAAAPLGGDLLANAIILNARTSARKIADSAPILAPAIAGGRVKLATAIYDLASGAVTLV</sequence>
<keyword evidence="4 7" id="KW-0456">Lyase</keyword>
<comment type="catalytic activity">
    <reaction evidence="5 7">
        <text>hydrogencarbonate + H(+) = CO2 + H2O</text>
        <dbReference type="Rhea" id="RHEA:10748"/>
        <dbReference type="ChEBI" id="CHEBI:15377"/>
        <dbReference type="ChEBI" id="CHEBI:15378"/>
        <dbReference type="ChEBI" id="CHEBI:16526"/>
        <dbReference type="ChEBI" id="CHEBI:17544"/>
        <dbReference type="EC" id="4.2.1.1"/>
    </reaction>
</comment>
<keyword evidence="9" id="KW-1185">Reference proteome</keyword>
<dbReference type="GO" id="GO:0008270">
    <property type="term" value="F:zinc ion binding"/>
    <property type="evidence" value="ECO:0007669"/>
    <property type="project" value="UniProtKB-UniRule"/>
</dbReference>
<feature type="binding site" evidence="6">
    <location>
        <position position="96"/>
    </location>
    <ligand>
        <name>Zn(2+)</name>
        <dbReference type="ChEBI" id="CHEBI:29105"/>
    </ligand>
</feature>
<dbReference type="PANTHER" id="PTHR11002">
    <property type="entry name" value="CARBONIC ANHYDRASE"/>
    <property type="match status" value="1"/>
</dbReference>